<reference evidence="1 2" key="1">
    <citation type="journal article" date="2018" name="Nat. Biotechnol.">
        <title>A standardized bacterial taxonomy based on genome phylogeny substantially revises the tree of life.</title>
        <authorList>
            <person name="Parks D.H."/>
            <person name="Chuvochina M."/>
            <person name="Waite D.W."/>
            <person name="Rinke C."/>
            <person name="Skarshewski A."/>
            <person name="Chaumeil P.A."/>
            <person name="Hugenholtz P."/>
        </authorList>
    </citation>
    <scope>NUCLEOTIDE SEQUENCE [LARGE SCALE GENOMIC DNA]</scope>
    <source>
        <strain evidence="1">UBA9956</strain>
    </source>
</reference>
<evidence type="ECO:0000313" key="1">
    <source>
        <dbReference type="EMBL" id="HAV92107.1"/>
    </source>
</evidence>
<evidence type="ECO:0008006" key="3">
    <source>
        <dbReference type="Google" id="ProtNLM"/>
    </source>
</evidence>
<comment type="caution">
    <text evidence="1">The sequence shown here is derived from an EMBL/GenBank/DDBJ whole genome shotgun (WGS) entry which is preliminary data.</text>
</comment>
<organism evidence="1 2">
    <name type="scientific">candidate division WOR-3 bacterium</name>
    <dbReference type="NCBI Taxonomy" id="2052148"/>
    <lineage>
        <taxon>Bacteria</taxon>
        <taxon>Bacteria division WOR-3</taxon>
    </lineage>
</organism>
<sequence>MFLILSVFAIHNYSLTLYIDCKDDMTVEYLMRNNSGIGFVRIPEDADISIKITDVTLYAGEETIIILSGKGGFSDFSDTVRFLSGEDDSEYNKLQAINTKIISSILRATKDKNLLMSYSISSLKARDAELEDSTDKWRKWIATVNALGDISKETSYLNYSLYGAFSIRRVTSKDKFKASVTATNNIFEYLNDGIYRSAVKTYTGSIYYAKGIGDNFAWRVANDSKRATYYNFELRNETSLGIEYSLFPYSTSQLAQMRFSIVPSAIYYDYYEKTIFERDEEWRGRIKCRTALDLIRERYSLSCAVSGEIFLSKERFYNIYAESEADINIFKGMNLEFYGNISFPRDQFYLKASEYSEEEILLKQNQMLTDYILYLYVGISYSFGSKFANVFNIMFD</sequence>
<gene>
    <name evidence="1" type="ORF">DCW38_02880</name>
</gene>
<proteinExistence type="predicted"/>
<dbReference type="AlphaFoldDB" id="A0A350H991"/>
<name>A0A350H991_UNCW3</name>
<accession>A0A350H991</accession>
<protein>
    <recommendedName>
        <fullName evidence="3">DUF481 domain-containing protein</fullName>
    </recommendedName>
</protein>
<dbReference type="Proteomes" id="UP000264062">
    <property type="component" value="Unassembled WGS sequence"/>
</dbReference>
<evidence type="ECO:0000313" key="2">
    <source>
        <dbReference type="Proteomes" id="UP000264062"/>
    </source>
</evidence>
<dbReference type="EMBL" id="DMZY01000086">
    <property type="protein sequence ID" value="HAV92107.1"/>
    <property type="molecule type" value="Genomic_DNA"/>
</dbReference>